<protein>
    <submittedName>
        <fullName evidence="10">ABC transporter permease</fullName>
    </submittedName>
</protein>
<feature type="domain" description="DUF7088" evidence="9">
    <location>
        <begin position="282"/>
        <end position="386"/>
    </location>
</feature>
<feature type="transmembrane region" description="Helical" evidence="7">
    <location>
        <begin position="56"/>
        <end position="74"/>
    </location>
</feature>
<comment type="caution">
    <text evidence="10">The sequence shown here is derived from an EMBL/GenBank/DDBJ whole genome shotgun (WGS) entry which is preliminary data.</text>
</comment>
<dbReference type="Pfam" id="PF09822">
    <property type="entry name" value="ABC_transp_aux"/>
    <property type="match status" value="1"/>
</dbReference>
<organism evidence="10 11">
    <name type="scientific">Thalassospira marina</name>
    <dbReference type="NCBI Taxonomy" id="2048283"/>
    <lineage>
        <taxon>Bacteria</taxon>
        <taxon>Pseudomonadati</taxon>
        <taxon>Pseudomonadota</taxon>
        <taxon>Alphaproteobacteria</taxon>
        <taxon>Rhodospirillales</taxon>
        <taxon>Thalassospiraceae</taxon>
        <taxon>Thalassospira</taxon>
    </lineage>
</organism>
<evidence type="ECO:0000256" key="4">
    <source>
        <dbReference type="ARBA" id="ARBA00022989"/>
    </source>
</evidence>
<dbReference type="InterPro" id="IPR051449">
    <property type="entry name" value="ABC-2_transporter_component"/>
</dbReference>
<dbReference type="InterPro" id="IPR055396">
    <property type="entry name" value="DUF7088"/>
</dbReference>
<keyword evidence="4 7" id="KW-1133">Transmembrane helix</keyword>
<dbReference type="EMBL" id="NWTK01000022">
    <property type="protein sequence ID" value="PKR48475.1"/>
    <property type="molecule type" value="Genomic_DNA"/>
</dbReference>
<evidence type="ECO:0000256" key="2">
    <source>
        <dbReference type="ARBA" id="ARBA00022475"/>
    </source>
</evidence>
<dbReference type="PANTHER" id="PTHR30294:SF29">
    <property type="entry name" value="MULTIDRUG ABC TRANSPORTER PERMEASE YBHS-RELATED"/>
    <property type="match status" value="1"/>
</dbReference>
<sequence length="966" mass="106559">MADVLRISRKEFRGFFATPAAYLFIGAFLAVNLFVFFWVETFFARNIADVQPLFKWMPVLLIFLVSALTMRAWSEERRAGTLETLLTAPVRPISLVLGKFLAAMLLVVVALVLTLPLPITVSILGPLDWGPVIGGYVATLFLAAAYIAIGLYMSGRTDNPIVALILTALVCGVFYLIGSDTLTSLFGDRVGGLLAALGTGTRFESITRGVLDLRDLYYYLSIVGVFLTLNLFSLEKLRWYGNPASNKHRLWGALATLFVLNFVAANFWLAPITAARADMTRQHIYSLSSSTRQELQHLAEPLVIRAYFSPRTHPLLAPLVPRIKDLLSEYQVASKGHARVEFIDPTANPDKEQEAATKYGIRPVPFQTNSRYQSSVVNSYFDIVVSYGDQFETLTYGDLIEVKTQGEGDINVGLKNPEYEISRTIRKLVNEYQAGGNPFENMTQPVTFEGFVSPETKLPGQLQTFRKTLDDVLKDYKKQAGDKFNIAFQDPDAGDGALATRLQDDYGFGPQVASLMNPQPFWFYMMLKSGKDEVQVPLPETTDKAALKRSIDSALHRMAPGYLKTIALVKPASPPPSPYMQQAPGPRYTQLDKTLSENARVVETDLKDGHVPEAADLLMVMDPVDLNDKQRFAIDQFLMRGGSVVLSTSPFGVSITDSLSAKKVDSGLKDWLAGYGISIDDKMVLDPQNASLPVPVERKIGGMTVQQISMMPYPHFPDLRGDQLNADSPVTAGLDQLTLNWASPVTVDAAKNKGRTVTPLLHSSSQSWLSDSTDILPDYKAHPDSGYAISGNRGQHDLAVAIEGEFKSFYAGKESPLLADDAKNADKKDAKKDSSTAKKDDDKNVQIGGVIDRSPASARLILVGSNSFADDMSLSLASRGMGTSYTAPLEFMQNVVDWSLEDQSLLALRGRTQFARTLVPTSEGSEQMWEYLNYGIALIGLLAVWGWRRQVAAAERKHYQRILQEV</sequence>
<dbReference type="RefSeq" id="WP_101271181.1">
    <property type="nucleotide sequence ID" value="NZ_NWTK01000022.1"/>
</dbReference>
<name>A0A2N3KD51_9PROT</name>
<feature type="region of interest" description="Disordered" evidence="6">
    <location>
        <begin position="821"/>
        <end position="842"/>
    </location>
</feature>
<evidence type="ECO:0000259" key="8">
    <source>
        <dbReference type="Pfam" id="PF09822"/>
    </source>
</evidence>
<evidence type="ECO:0000313" key="10">
    <source>
        <dbReference type="EMBL" id="PKR48475.1"/>
    </source>
</evidence>
<evidence type="ECO:0000256" key="7">
    <source>
        <dbReference type="SAM" id="Phobius"/>
    </source>
</evidence>
<feature type="transmembrane region" description="Helical" evidence="7">
    <location>
        <begin position="95"/>
        <end position="117"/>
    </location>
</feature>
<keyword evidence="3 7" id="KW-0812">Transmembrane</keyword>
<gene>
    <name evidence="10" type="ORF">COO20_23925</name>
</gene>
<evidence type="ECO:0000256" key="6">
    <source>
        <dbReference type="SAM" id="MobiDB-lite"/>
    </source>
</evidence>
<evidence type="ECO:0000256" key="1">
    <source>
        <dbReference type="ARBA" id="ARBA00004651"/>
    </source>
</evidence>
<keyword evidence="2" id="KW-1003">Cell membrane</keyword>
<dbReference type="Pfam" id="PF23357">
    <property type="entry name" value="DUF7088"/>
    <property type="match status" value="2"/>
</dbReference>
<keyword evidence="5 7" id="KW-0472">Membrane</keyword>
<evidence type="ECO:0000256" key="5">
    <source>
        <dbReference type="ARBA" id="ARBA00023136"/>
    </source>
</evidence>
<dbReference type="Proteomes" id="UP000233597">
    <property type="component" value="Unassembled WGS sequence"/>
</dbReference>
<dbReference type="AlphaFoldDB" id="A0A2N3KD51"/>
<dbReference type="Pfam" id="PF12679">
    <property type="entry name" value="ABC2_membrane_2"/>
    <property type="match status" value="1"/>
</dbReference>
<feature type="transmembrane region" description="Helical" evidence="7">
    <location>
        <begin position="250"/>
        <end position="269"/>
    </location>
</feature>
<dbReference type="PANTHER" id="PTHR30294">
    <property type="entry name" value="MEMBRANE COMPONENT OF ABC TRANSPORTER YHHJ-RELATED"/>
    <property type="match status" value="1"/>
</dbReference>
<dbReference type="GO" id="GO:0140359">
    <property type="term" value="F:ABC-type transporter activity"/>
    <property type="evidence" value="ECO:0007669"/>
    <property type="project" value="InterPro"/>
</dbReference>
<dbReference type="GO" id="GO:0005886">
    <property type="term" value="C:plasma membrane"/>
    <property type="evidence" value="ECO:0007669"/>
    <property type="project" value="UniProtKB-SubCell"/>
</dbReference>
<feature type="transmembrane region" description="Helical" evidence="7">
    <location>
        <begin position="216"/>
        <end position="234"/>
    </location>
</feature>
<feature type="transmembrane region" description="Helical" evidence="7">
    <location>
        <begin position="129"/>
        <end position="149"/>
    </location>
</feature>
<comment type="subcellular location">
    <subcellularLocation>
        <location evidence="1">Cell membrane</location>
        <topology evidence="1">Multi-pass membrane protein</topology>
    </subcellularLocation>
</comment>
<accession>A0A2N3KD51</accession>
<dbReference type="InterPro" id="IPR019196">
    <property type="entry name" value="ABC_transp_unknown"/>
</dbReference>
<proteinExistence type="predicted"/>
<reference evidence="10 11" key="1">
    <citation type="submission" date="2017-09" db="EMBL/GenBank/DDBJ databases">
        <title>Biodiversity and function of Thalassospira species in the particle-attached aromatic-hydrocarbon-degrading consortia from the surface seawater of the South China Sea.</title>
        <authorList>
            <person name="Dong C."/>
            <person name="Liu R."/>
            <person name="Shao Z."/>
        </authorList>
    </citation>
    <scope>NUCLEOTIDE SEQUENCE [LARGE SCALE GENOMIC DNA]</scope>
    <source>
        <strain evidence="10 11">CSC1P2</strain>
    </source>
</reference>
<dbReference type="OrthoDB" id="9794512at2"/>
<evidence type="ECO:0000256" key="3">
    <source>
        <dbReference type="ARBA" id="ARBA00022692"/>
    </source>
</evidence>
<feature type="domain" description="ABC-type uncharacterised transport system" evidence="8">
    <location>
        <begin position="585"/>
        <end position="838"/>
    </location>
</feature>
<feature type="transmembrane region" description="Helical" evidence="7">
    <location>
        <begin position="21"/>
        <end position="44"/>
    </location>
</feature>
<evidence type="ECO:0000259" key="9">
    <source>
        <dbReference type="Pfam" id="PF23357"/>
    </source>
</evidence>
<evidence type="ECO:0000313" key="11">
    <source>
        <dbReference type="Proteomes" id="UP000233597"/>
    </source>
</evidence>
<feature type="domain" description="DUF7088" evidence="9">
    <location>
        <begin position="440"/>
        <end position="497"/>
    </location>
</feature>
<feature type="transmembrane region" description="Helical" evidence="7">
    <location>
        <begin position="161"/>
        <end position="178"/>
    </location>
</feature>